<organism evidence="1">
    <name type="scientific">freshwater metagenome</name>
    <dbReference type="NCBI Taxonomy" id="449393"/>
    <lineage>
        <taxon>unclassified sequences</taxon>
        <taxon>metagenomes</taxon>
        <taxon>ecological metagenomes</taxon>
    </lineage>
</organism>
<protein>
    <submittedName>
        <fullName evidence="1">Unannotated protein</fullName>
    </submittedName>
</protein>
<gene>
    <name evidence="1" type="ORF">UFOPK3662_02714</name>
</gene>
<sequence>MVASRSARERKAATQAGPLARVKIDLDGDQQFLYRISCTTCVARGRTPWSTHRAGGDNGFMAAMDRWTFHLVEKHPGEDAPCLAFLAEAQQRLHERREQAPG</sequence>
<name>A0A6J7KCP0_9ZZZZ</name>
<accession>A0A6J7KCP0</accession>
<dbReference type="EMBL" id="CAFBMW010000025">
    <property type="protein sequence ID" value="CAB4953596.1"/>
    <property type="molecule type" value="Genomic_DNA"/>
</dbReference>
<evidence type="ECO:0000313" key="1">
    <source>
        <dbReference type="EMBL" id="CAB4953596.1"/>
    </source>
</evidence>
<reference evidence="1" key="1">
    <citation type="submission" date="2020-05" db="EMBL/GenBank/DDBJ databases">
        <authorList>
            <person name="Chiriac C."/>
            <person name="Salcher M."/>
            <person name="Ghai R."/>
            <person name="Kavagutti S V."/>
        </authorList>
    </citation>
    <scope>NUCLEOTIDE SEQUENCE</scope>
</reference>
<dbReference type="AlphaFoldDB" id="A0A6J7KCP0"/>
<proteinExistence type="predicted"/>